<reference evidence="2 3" key="1">
    <citation type="submission" date="2018-08" db="EMBL/GenBank/DDBJ databases">
        <title>Aphanomyces genome sequencing and annotation.</title>
        <authorList>
            <person name="Minardi D."/>
            <person name="Oidtmann B."/>
            <person name="Van Der Giezen M."/>
            <person name="Studholme D.J."/>
        </authorList>
    </citation>
    <scope>NUCLEOTIDE SEQUENCE [LARGE SCALE GENOMIC DNA]</scope>
    <source>
        <strain evidence="2 3">Si</strain>
    </source>
</reference>
<dbReference type="Proteomes" id="UP000283543">
    <property type="component" value="Unassembled WGS sequence"/>
</dbReference>
<dbReference type="PROSITE" id="PS50096">
    <property type="entry name" value="IQ"/>
    <property type="match status" value="1"/>
</dbReference>
<feature type="region of interest" description="Disordered" evidence="1">
    <location>
        <begin position="295"/>
        <end position="335"/>
    </location>
</feature>
<gene>
    <name evidence="2" type="ORF">DYB34_005262</name>
</gene>
<sequence>MASRRGVPMLDTASAAAVQQKNLRIIETFIASENSRELQLAQCKSVEKRGLLEMEFALARAHESKLLHRMMRKGDDSDRLEDEVHAMVVASSKRMHDIEAISSLPRSPLVKKKPPKRRVAAPATSYTTVMPAIKPLKEVVLDVEGFEVRVRKKPSATPVRPFTADATATPGVRGVRALKVQHARDVVVHGDYERARTEDTATVQVPLDMGCQDALQVPDDTGLHVTLEVPVAANERQVRADKEGFDEARPVHAEFQEVLQSPVSTQALQVHTGFQNAPQVPADTRLQVAALQGRQNLQLNPPTPDSSTLSSCSEDGNSSAIPSAALDPPDQNDTPTLTVVDVALQVPAIETSSPGATTSTSQNVSPPMLLLQVHEVSESAVHSIVTNALHSLQSHSFETSYDDDDTSYDVTPTLISPDKDRSSHLTTFAAAPTTQDLLAVAESFLPTAPHDAQLEITSSSTSTSRSTTSSTKDAAIQVQRMVRGHHGRKQFQATLYREAQTCGVLGAMPGTTQGATGWYQDQAMFTAHYFVVLPSGEWRPKVQVKCPHMILTPYDMARHVHSVINVVDNID</sequence>
<comment type="caution">
    <text evidence="2">The sequence shown here is derived from an EMBL/GenBank/DDBJ whole genome shotgun (WGS) entry which is preliminary data.</text>
</comment>
<evidence type="ECO:0000256" key="1">
    <source>
        <dbReference type="SAM" id="MobiDB-lite"/>
    </source>
</evidence>
<accession>A0A3R6YX46</accession>
<protein>
    <submittedName>
        <fullName evidence="2">Uncharacterized protein</fullName>
    </submittedName>
</protein>
<dbReference type="VEuPathDB" id="FungiDB:H257_13427"/>
<evidence type="ECO:0000313" key="2">
    <source>
        <dbReference type="EMBL" id="RHY61370.1"/>
    </source>
</evidence>
<proteinExistence type="predicted"/>
<evidence type="ECO:0000313" key="3">
    <source>
        <dbReference type="Proteomes" id="UP000283543"/>
    </source>
</evidence>
<name>A0A3R6YX46_APHAT</name>
<organism evidence="2 3">
    <name type="scientific">Aphanomyces astaci</name>
    <name type="common">Crayfish plague agent</name>
    <dbReference type="NCBI Taxonomy" id="112090"/>
    <lineage>
        <taxon>Eukaryota</taxon>
        <taxon>Sar</taxon>
        <taxon>Stramenopiles</taxon>
        <taxon>Oomycota</taxon>
        <taxon>Saprolegniomycetes</taxon>
        <taxon>Saprolegniales</taxon>
        <taxon>Verrucalvaceae</taxon>
        <taxon>Aphanomyces</taxon>
    </lineage>
</organism>
<feature type="compositionally biased region" description="Polar residues" evidence="1">
    <location>
        <begin position="295"/>
        <end position="321"/>
    </location>
</feature>
<dbReference type="EMBL" id="QUTB01004530">
    <property type="protein sequence ID" value="RHY61370.1"/>
    <property type="molecule type" value="Genomic_DNA"/>
</dbReference>
<dbReference type="AlphaFoldDB" id="A0A3R6YX46"/>